<name>I0BGX3_9BACL</name>
<dbReference type="PANTHER" id="PTHR43308:SF5">
    <property type="entry name" value="S-LAYER PROTEIN _ PEPTIDOGLYCAN ENDO-BETA-N-ACETYLGLUCOSAMINIDASE"/>
    <property type="match status" value="1"/>
</dbReference>
<feature type="domain" description="SLH" evidence="2">
    <location>
        <begin position="1511"/>
        <end position="1574"/>
    </location>
</feature>
<dbReference type="InterPro" id="IPR011044">
    <property type="entry name" value="Quino_amine_DH_bsu"/>
</dbReference>
<evidence type="ECO:0000256" key="1">
    <source>
        <dbReference type="SAM" id="MobiDB-lite"/>
    </source>
</evidence>
<evidence type="ECO:0000313" key="4">
    <source>
        <dbReference type="Proteomes" id="UP000007392"/>
    </source>
</evidence>
<dbReference type="Gene3D" id="2.130.10.10">
    <property type="entry name" value="YVTN repeat-like/Quinoprotein amine dehydrogenase"/>
    <property type="match status" value="2"/>
</dbReference>
<feature type="domain" description="SLH" evidence="2">
    <location>
        <begin position="1575"/>
        <end position="1635"/>
    </location>
</feature>
<dbReference type="PANTHER" id="PTHR43308">
    <property type="entry name" value="OUTER MEMBRANE PROTEIN ALPHA-RELATED"/>
    <property type="match status" value="1"/>
</dbReference>
<dbReference type="InterPro" id="IPR051465">
    <property type="entry name" value="Cell_Envelope_Struct_Comp"/>
</dbReference>
<dbReference type="EMBL" id="CP003422">
    <property type="protein sequence ID" value="AFH61620.2"/>
    <property type="molecule type" value="Genomic_DNA"/>
</dbReference>
<dbReference type="Proteomes" id="UP000007392">
    <property type="component" value="Chromosome"/>
</dbReference>
<evidence type="ECO:0000313" key="3">
    <source>
        <dbReference type="EMBL" id="AFH61620.2"/>
    </source>
</evidence>
<dbReference type="OrthoDB" id="2953792at2"/>
<sequence length="1703" mass="185013">MQQSRASLFISRILSLLLVIVLISSMFPWMPKVLAEKEGMLQEAAFGYNLTEWLMDEQAGYIYALSRESNKLLFIRISDLQIETELNIGSAPSDLDVYGNQLYVALSDANRIQAVDIQSKSLGSIFETSVFPERLTVDQDRIYYVENHCWCNIYAYDLKTGQTGKLAGVNKAFSDPDLIVDPAGGTLYVGETGSTGSNMYAIDTQSGAIISKTTYKEGYGFSFPERKLLLNGGKIFYAGRQFDLHDLSLIFSDFPGGTIRAVNDNFIASIDNEHSLVSNRLDYQAFADIPDQPSLVALDRSNQLYTFHPATKTVRKSAMVPNPHYPVKAISTPDGLTFNQGIIDWVLSENEQYIYTIFEGQNRILTLDAQNLSVVDNLFVGSKTNDLDYAGGRLYAANSGSTQIAVMDTGQGTAPPSNVSYIYVDTNPYFVEAAEQGVLYYAGTDQWQNLRVYNPASGGKGEKLQINGVSFDRLYSPRLLQEPADGALYAGDSSSLYKIDLATLTVQSKAENGSYAKPIVQDGENLYFGARRMNANVLDSVYGTYGGEVIYAKGAYVFTSDAIYDRDTYQKLVDFQYSVGKVMVKRDGSVLVYDASSLKLRKYGSMAELMQALAVEVEQPKPPTELAWNLAFTDTDREVGKIGGSVTWNGLGTDKHITSYELYLLDAGRQKLGAPLGETPVLSAGNSSYQFMIGQDTPLPVGALYLGLYAKNQIGSSSLGAFIPLVDVTMDTSYYPMMPQSPHLMDRNPAKEQKELEVRWYDAIEKERVQNYVLYFGDIDGNKVGEAVASVPRNLSSTDDPSRPFVYSYVFEQSIPAEAYYVLVYSQDMYGNEERGTEKAAIYDNLTSESVSSGTGGPGAPSVVPYHLQFDDMDAETGKLAGKMYWYVTGEETEVTGYMAYFLDSNNKRLRPIMERRGTIVHDMFDQAVYQVYLPSIEIPAGAKKIGIFAKNEQGEHSEGSITSIWDMPIPYPVNVSYIDKNPKRSEIEGVVSWQASLDETPIVGYAVQFVDFGNDHFQIIGGTPSIITKGASTYSVNLKEYNLPTEPTHVLITPVNEWGEKAPSGAFVQITDNVSGEIPEALPQENLDDHYMYFSGDSDGDRGELSGDVSYFLVNEIGLVRYQLFIADGEGKSIQILSELTATGDTGPIRFHIPRNTKIASGGERLGIAVYKETGGGTVTSVSLTDQLYTPSLNNNQIVIKNNKDAEDTLTVTGLKAGDAVRVYRSQDVYYPLAEGMVADGASSITISMGQLGTQSGQLYVAVKSGTGLESLRTLAAYETEQKAGSGIGGGFGGGGGGAAAPPDETDGGTKEITDKEASKLLTNHKSQGSPLIVQADAEISGVKFTREGFSALSKGIGGSSIIVQSGSTSFEVSPELQRQVADALTLAGEGSRVSILLERTSEEQARTITASLERSGAKVLAAPVDFKVEIQQADGTSKPLGSFTSYTGRTFELGSAASGITAGHLAGVLVDPDTGIFHPVPSTFMMNEDGRWIGSLFRKGNSTYTVVEHSKTFTDVDAGNYAKEAIEALASRFVLSGYEDGTFHTERPVTRAEAAVMLTRSLGIVPTAEEASPFTDVTAEDWFAPAAVAAAASGLIAGYEDGTFRADAPVTRQELAVMLKRAMTYAGASAGVSAEEQERLLAPFVDRAAIAEWASEAVGEQVRLGILQGYEDATFQPNANADRGQLAVMLYRTLKQLKFIN</sequence>
<organism evidence="3 4">
    <name type="scientific">Paenibacillus mucilaginosus K02</name>
    <dbReference type="NCBI Taxonomy" id="997761"/>
    <lineage>
        <taxon>Bacteria</taxon>
        <taxon>Bacillati</taxon>
        <taxon>Bacillota</taxon>
        <taxon>Bacilli</taxon>
        <taxon>Bacillales</taxon>
        <taxon>Paenibacillaceae</taxon>
        <taxon>Paenibacillus</taxon>
    </lineage>
</organism>
<evidence type="ECO:0000259" key="2">
    <source>
        <dbReference type="PROSITE" id="PS51272"/>
    </source>
</evidence>
<dbReference type="Pfam" id="PF00395">
    <property type="entry name" value="SLH"/>
    <property type="match status" value="3"/>
</dbReference>
<dbReference type="InterPro" id="IPR015943">
    <property type="entry name" value="WD40/YVTN_repeat-like_dom_sf"/>
</dbReference>
<feature type="domain" description="SLH" evidence="2">
    <location>
        <begin position="1643"/>
        <end position="1703"/>
    </location>
</feature>
<feature type="region of interest" description="Disordered" evidence="1">
    <location>
        <begin position="1289"/>
        <end position="1312"/>
    </location>
</feature>
<dbReference type="InterPro" id="IPR001119">
    <property type="entry name" value="SLH_dom"/>
</dbReference>
<dbReference type="KEGG" id="pmw:B2K_12980"/>
<dbReference type="SUPFAM" id="SSF63825">
    <property type="entry name" value="YWTD domain"/>
    <property type="match status" value="1"/>
</dbReference>
<dbReference type="PROSITE" id="PS51272">
    <property type="entry name" value="SLH"/>
    <property type="match status" value="3"/>
</dbReference>
<dbReference type="RefSeq" id="WP_016362539.1">
    <property type="nucleotide sequence ID" value="NC_017672.3"/>
</dbReference>
<dbReference type="HOGENOM" id="CLU_256645_0_0_9"/>
<gene>
    <name evidence="3" type="ORF">B2K_12980</name>
</gene>
<accession>I0BGX3</accession>
<reference evidence="3 4" key="1">
    <citation type="submission" date="2013-06" db="EMBL/GenBank/DDBJ databases">
        <title>Complete genome sequence of Paenibacillus mucilaginosus K02.</title>
        <authorList>
            <person name="Xiao B."/>
            <person name="Sun L."/>
            <person name="Xiao L."/>
            <person name="Lian B."/>
        </authorList>
    </citation>
    <scope>NUCLEOTIDE SEQUENCE [LARGE SCALE GENOMIC DNA]</scope>
    <source>
        <strain evidence="3 4">K02</strain>
    </source>
</reference>
<feature type="compositionally biased region" description="Gly residues" evidence="1">
    <location>
        <begin position="1289"/>
        <end position="1300"/>
    </location>
</feature>
<protein>
    <recommendedName>
        <fullName evidence="2">SLH domain-containing protein</fullName>
    </recommendedName>
</protein>
<dbReference type="SUPFAM" id="SSF50969">
    <property type="entry name" value="YVTN repeat-like/Quinoprotein amine dehydrogenase"/>
    <property type="match status" value="1"/>
</dbReference>
<proteinExistence type="predicted"/>